<sequence>MDPRLRAAVDARTLRRLDAHFAGFVAGLAGEGGDDALLAAAALASQQLGEGHICVDLARHAGRTLFADAAAEGPGIAAPGLAAWRDALQASPAVQPPGGLAPLVLDGDRLYLRRYWCFEQDLAHGLVALAGHDHPVDDALLRDGLERLFPRPDDGVDWQRVAAAVAVRRGVTVISGGPGTGKTRTVSRVLALLAEQGLAGGSAPRIRLAAPTGKAAARLTESITASLPGDAALQSPAVLEAIPREAVTLHRLLRARPDRARFGHDADNPLHLDVLLVDEASMVDLPLMARLVDALPPGARLVLLGDRDQLASVEAGAVLGDLCSGAEGYSPGMRDWLAAVTGEALPAGTATASPLADGVAFLYRSWRFRDTADGPPGIGTLARAVRDGEGETAAALLTAADDVADGELAHRHVDATALPATLAEAVVPFFRGIAGEATPADALSALGALRVLCALRDGPFGVNAVNHAIREALGPTALERWYHGQPVMVASNDYALGLANGDVGVVWRTPEGLRAHFPDAAGGVRDFAPQRLPAHECVYAMTVHKSQGSEFERVLMILPDEPTPVLTRELIYTGLTRARRHATVWGDPAVLREAVSHRPTRRASGLAAALRAHAPDAAGPGGD</sequence>
<keyword evidence="6" id="KW-0269">Exonuclease</keyword>
<evidence type="ECO:0000259" key="11">
    <source>
        <dbReference type="Pfam" id="PF13538"/>
    </source>
</evidence>
<dbReference type="CDD" id="cd17933">
    <property type="entry name" value="DEXSc_RecD-like"/>
    <property type="match status" value="1"/>
</dbReference>
<evidence type="ECO:0000256" key="8">
    <source>
        <dbReference type="ARBA" id="ARBA00023125"/>
    </source>
</evidence>
<dbReference type="Pfam" id="PF21185">
    <property type="entry name" value="RecD_N"/>
    <property type="match status" value="1"/>
</dbReference>
<dbReference type="GO" id="GO:0017116">
    <property type="term" value="F:single-stranded DNA helicase activity"/>
    <property type="evidence" value="ECO:0007669"/>
    <property type="project" value="TreeGrafter"/>
</dbReference>
<feature type="domain" description="RecBCD enzyme subunit RecD N-terminal" evidence="12">
    <location>
        <begin position="11"/>
        <end position="111"/>
    </location>
</feature>
<dbReference type="PANTHER" id="PTHR43788">
    <property type="entry name" value="DNA2/NAM7 HELICASE FAMILY MEMBER"/>
    <property type="match status" value="1"/>
</dbReference>
<dbReference type="Gene3D" id="3.40.50.300">
    <property type="entry name" value="P-loop containing nucleotide triphosphate hydrolases"/>
    <property type="match status" value="3"/>
</dbReference>
<keyword evidence="5" id="KW-0347">Helicase</keyword>
<dbReference type="GO" id="GO:0003677">
    <property type="term" value="F:DNA binding"/>
    <property type="evidence" value="ECO:0007669"/>
    <property type="project" value="UniProtKB-KW"/>
</dbReference>
<evidence type="ECO:0000256" key="2">
    <source>
        <dbReference type="ARBA" id="ARBA00022741"/>
    </source>
</evidence>
<keyword evidence="4 13" id="KW-0378">Hydrolase</keyword>
<evidence type="ECO:0000256" key="1">
    <source>
        <dbReference type="ARBA" id="ARBA00022722"/>
    </source>
</evidence>
<keyword evidence="7" id="KW-0067">ATP-binding</keyword>
<keyword evidence="3" id="KW-0227">DNA damage</keyword>
<keyword evidence="2" id="KW-0547">Nucleotide-binding</keyword>
<organism evidence="13">
    <name type="scientific">uncultured organism</name>
    <dbReference type="NCBI Taxonomy" id="155900"/>
    <lineage>
        <taxon>unclassified sequences</taxon>
        <taxon>environmental samples</taxon>
    </lineage>
</organism>
<proteinExistence type="inferred from homology"/>
<evidence type="ECO:0000259" key="12">
    <source>
        <dbReference type="Pfam" id="PF21185"/>
    </source>
</evidence>
<dbReference type="AlphaFoldDB" id="A0A5B8RCU4"/>
<dbReference type="PANTHER" id="PTHR43788:SF6">
    <property type="entry name" value="DNA HELICASE B"/>
    <property type="match status" value="1"/>
</dbReference>
<accession>A0A5B8RCU4</accession>
<dbReference type="GO" id="GO:0005524">
    <property type="term" value="F:ATP binding"/>
    <property type="evidence" value="ECO:0007669"/>
    <property type="project" value="UniProtKB-KW"/>
</dbReference>
<evidence type="ECO:0000256" key="9">
    <source>
        <dbReference type="ARBA" id="ARBA00023204"/>
    </source>
</evidence>
<dbReference type="InterPro" id="IPR050534">
    <property type="entry name" value="Coronavir_polyprotein_1ab"/>
</dbReference>
<reference evidence="13" key="1">
    <citation type="submission" date="2019-06" db="EMBL/GenBank/DDBJ databases">
        <authorList>
            <person name="Murdoch R.W."/>
            <person name="Fathepure B."/>
        </authorList>
    </citation>
    <scope>NUCLEOTIDE SEQUENCE</scope>
</reference>
<gene>
    <name evidence="13" type="primary">recD</name>
    <name evidence="13" type="ORF">KBTEX_02262</name>
</gene>
<dbReference type="Pfam" id="PF13538">
    <property type="entry name" value="UvrD_C_2"/>
    <property type="match status" value="1"/>
</dbReference>
<evidence type="ECO:0000256" key="10">
    <source>
        <dbReference type="ARBA" id="ARBA00023235"/>
    </source>
</evidence>
<evidence type="ECO:0000256" key="6">
    <source>
        <dbReference type="ARBA" id="ARBA00022839"/>
    </source>
</evidence>
<keyword evidence="10" id="KW-0413">Isomerase</keyword>
<evidence type="ECO:0000256" key="7">
    <source>
        <dbReference type="ARBA" id="ARBA00022840"/>
    </source>
</evidence>
<dbReference type="GO" id="GO:0006310">
    <property type="term" value="P:DNA recombination"/>
    <property type="evidence" value="ECO:0007669"/>
    <property type="project" value="InterPro"/>
</dbReference>
<dbReference type="GO" id="GO:0008854">
    <property type="term" value="F:exodeoxyribonuclease V activity"/>
    <property type="evidence" value="ECO:0007669"/>
    <property type="project" value="UniProtKB-EC"/>
</dbReference>
<dbReference type="GO" id="GO:0009338">
    <property type="term" value="C:exodeoxyribonuclease V complex"/>
    <property type="evidence" value="ECO:0007669"/>
    <property type="project" value="InterPro"/>
</dbReference>
<dbReference type="Pfam" id="PF13245">
    <property type="entry name" value="AAA_19"/>
    <property type="match status" value="1"/>
</dbReference>
<evidence type="ECO:0000256" key="5">
    <source>
        <dbReference type="ARBA" id="ARBA00022806"/>
    </source>
</evidence>
<dbReference type="NCBIfam" id="TIGR01447">
    <property type="entry name" value="recD"/>
    <property type="match status" value="1"/>
</dbReference>
<dbReference type="InterPro" id="IPR049550">
    <property type="entry name" value="RecD_N"/>
</dbReference>
<dbReference type="InterPro" id="IPR041851">
    <property type="entry name" value="RecD_N_sf"/>
</dbReference>
<evidence type="ECO:0000313" key="13">
    <source>
        <dbReference type="EMBL" id="QEA05933.1"/>
    </source>
</evidence>
<keyword evidence="1" id="KW-0540">Nuclease</keyword>
<dbReference type="Gene3D" id="1.10.10.1020">
    <property type="entry name" value="RecBCD complex, subunit RecD, N-terminal domain"/>
    <property type="match status" value="1"/>
</dbReference>
<dbReference type="InterPro" id="IPR027417">
    <property type="entry name" value="P-loop_NTPase"/>
</dbReference>
<dbReference type="GO" id="GO:0006302">
    <property type="term" value="P:double-strand break repair"/>
    <property type="evidence" value="ECO:0007669"/>
    <property type="project" value="InterPro"/>
</dbReference>
<protein>
    <submittedName>
        <fullName evidence="13">RecBCD enzyme subunit RecD</fullName>
        <ecNumber evidence="13">3.1.11.5</ecNumber>
    </submittedName>
</protein>
<dbReference type="EC" id="3.1.11.5" evidence="13"/>
<dbReference type="InterPro" id="IPR027785">
    <property type="entry name" value="UvrD-like_helicase_C"/>
</dbReference>
<dbReference type="EMBL" id="MN079117">
    <property type="protein sequence ID" value="QEA05933.1"/>
    <property type="molecule type" value="Genomic_DNA"/>
</dbReference>
<name>A0A5B8RCU4_9ZZZZ</name>
<evidence type="ECO:0000256" key="3">
    <source>
        <dbReference type="ARBA" id="ARBA00022763"/>
    </source>
</evidence>
<dbReference type="CDD" id="cd18809">
    <property type="entry name" value="SF1_C_RecD"/>
    <property type="match status" value="1"/>
</dbReference>
<keyword evidence="8" id="KW-0238">DNA-binding</keyword>
<dbReference type="SUPFAM" id="SSF52540">
    <property type="entry name" value="P-loop containing nucleoside triphosphate hydrolases"/>
    <property type="match status" value="2"/>
</dbReference>
<dbReference type="HAMAP" id="MF_01487">
    <property type="entry name" value="RecD"/>
    <property type="match status" value="1"/>
</dbReference>
<keyword evidence="9" id="KW-0234">DNA repair</keyword>
<dbReference type="InterPro" id="IPR006344">
    <property type="entry name" value="RecD"/>
</dbReference>
<evidence type="ECO:0000256" key="4">
    <source>
        <dbReference type="ARBA" id="ARBA00022801"/>
    </source>
</evidence>
<feature type="domain" description="UvrD-like helicase C-terminal" evidence="11">
    <location>
        <begin position="538"/>
        <end position="584"/>
    </location>
</feature>